<dbReference type="EMBL" id="CP081201">
    <property type="protein sequence ID" value="UXZ94629.1"/>
    <property type="molecule type" value="Genomic_DNA"/>
</dbReference>
<dbReference type="CDD" id="cd19934">
    <property type="entry name" value="REC_OmpR_EcPhoP-like"/>
    <property type="match status" value="1"/>
</dbReference>
<feature type="modified residue" description="4-aspartylphosphate" evidence="2">
    <location>
        <position position="51"/>
    </location>
</feature>
<dbReference type="RefSeq" id="WP_122394837.1">
    <property type="nucleotide sequence ID" value="NZ_CP081201.1"/>
</dbReference>
<dbReference type="PROSITE" id="PS50110">
    <property type="entry name" value="RESPONSE_REGULATORY"/>
    <property type="match status" value="1"/>
</dbReference>
<evidence type="ECO:0000256" key="3">
    <source>
        <dbReference type="PROSITE-ProRule" id="PRU01091"/>
    </source>
</evidence>
<dbReference type="PANTHER" id="PTHR48111">
    <property type="entry name" value="REGULATOR OF RPOS"/>
    <property type="match status" value="1"/>
</dbReference>
<dbReference type="Pfam" id="PF00072">
    <property type="entry name" value="Response_reg"/>
    <property type="match status" value="1"/>
</dbReference>
<keyword evidence="2" id="KW-0597">Phosphoprotein</keyword>
<dbReference type="SMART" id="SM00862">
    <property type="entry name" value="Trans_reg_C"/>
    <property type="match status" value="1"/>
</dbReference>
<dbReference type="Gene3D" id="3.40.50.2300">
    <property type="match status" value="1"/>
</dbReference>
<feature type="DNA-binding region" description="OmpR/PhoB-type" evidence="3">
    <location>
        <begin position="125"/>
        <end position="219"/>
    </location>
</feature>
<dbReference type="InterPro" id="IPR011006">
    <property type="entry name" value="CheY-like_superfamily"/>
</dbReference>
<sequence length="223" mass="24859">MRLLLVEDHVPLADELLSGLGRQGYAVDWLADGRDAVHQGVTEPYDLIILDLGLPGLPGLEVLEQWRTAGLATPVLVLTARGSWSERIEGLKAGADDYLTKPFHPEELQLRIQALLRRSKGLANQPRLESAGLHLDEGRQCVNQGGVDIQLTSAEFRLLRYFMLHPEQILSKSHLAEHLYDGENERDSNVIEVHVNHLRRKLGKAVVETRRGQGYRFGGEPAA</sequence>
<protein>
    <submittedName>
        <fullName evidence="6">Response regulator transcription factor</fullName>
    </submittedName>
</protein>
<keyword evidence="1 3" id="KW-0238">DNA-binding</keyword>
<evidence type="ECO:0000313" key="6">
    <source>
        <dbReference type="EMBL" id="UXZ94629.1"/>
    </source>
</evidence>
<feature type="domain" description="OmpR/PhoB-type" evidence="5">
    <location>
        <begin position="125"/>
        <end position="219"/>
    </location>
</feature>
<evidence type="ECO:0000313" key="7">
    <source>
        <dbReference type="Proteomes" id="UP001063228"/>
    </source>
</evidence>
<reference evidence="6" key="1">
    <citation type="submission" date="2021-08" db="EMBL/GenBank/DDBJ databases">
        <title>Complete genome sequence of Pseudomonas phytophila.</title>
        <authorList>
            <person name="Weir B.S."/>
            <person name="Templeton M.D."/>
            <person name="Arshed S."/>
            <person name="Andersen M.T."/>
            <person name="Jayaraman J."/>
        </authorList>
    </citation>
    <scope>NUCLEOTIDE SEQUENCE</scope>
    <source>
        <strain evidence="6">ICMP 23753</strain>
    </source>
</reference>
<dbReference type="SUPFAM" id="SSF52172">
    <property type="entry name" value="CheY-like"/>
    <property type="match status" value="1"/>
</dbReference>
<dbReference type="SMART" id="SM00448">
    <property type="entry name" value="REC"/>
    <property type="match status" value="1"/>
</dbReference>
<dbReference type="PROSITE" id="PS51755">
    <property type="entry name" value="OMPR_PHOB"/>
    <property type="match status" value="1"/>
</dbReference>
<evidence type="ECO:0000259" key="5">
    <source>
        <dbReference type="PROSITE" id="PS51755"/>
    </source>
</evidence>
<dbReference type="InterPro" id="IPR001867">
    <property type="entry name" value="OmpR/PhoB-type_DNA-bd"/>
</dbReference>
<dbReference type="SUPFAM" id="SSF46894">
    <property type="entry name" value="C-terminal effector domain of the bipartite response regulators"/>
    <property type="match status" value="1"/>
</dbReference>
<dbReference type="Pfam" id="PF00486">
    <property type="entry name" value="Trans_reg_C"/>
    <property type="match status" value="1"/>
</dbReference>
<accession>A0ABY6FA00</accession>
<evidence type="ECO:0000259" key="4">
    <source>
        <dbReference type="PROSITE" id="PS50110"/>
    </source>
</evidence>
<evidence type="ECO:0000256" key="2">
    <source>
        <dbReference type="PROSITE-ProRule" id="PRU00169"/>
    </source>
</evidence>
<gene>
    <name evidence="6" type="ORF">K3169_19985</name>
</gene>
<dbReference type="Gene3D" id="6.10.250.690">
    <property type="match status" value="1"/>
</dbReference>
<feature type="domain" description="Response regulatory" evidence="4">
    <location>
        <begin position="2"/>
        <end position="116"/>
    </location>
</feature>
<name>A0ABY6FA00_9PSED</name>
<dbReference type="InterPro" id="IPR016032">
    <property type="entry name" value="Sig_transdc_resp-reg_C-effctor"/>
</dbReference>
<keyword evidence="7" id="KW-1185">Reference proteome</keyword>
<dbReference type="InterPro" id="IPR039420">
    <property type="entry name" value="WalR-like"/>
</dbReference>
<dbReference type="CDD" id="cd00383">
    <property type="entry name" value="trans_reg_C"/>
    <property type="match status" value="1"/>
</dbReference>
<evidence type="ECO:0000256" key="1">
    <source>
        <dbReference type="ARBA" id="ARBA00023125"/>
    </source>
</evidence>
<dbReference type="InterPro" id="IPR036388">
    <property type="entry name" value="WH-like_DNA-bd_sf"/>
</dbReference>
<dbReference type="PANTHER" id="PTHR48111:SF37">
    <property type="entry name" value="RESPONSE REGULATOR PROTEIN CARR"/>
    <property type="match status" value="1"/>
</dbReference>
<dbReference type="Gene3D" id="1.10.10.10">
    <property type="entry name" value="Winged helix-like DNA-binding domain superfamily/Winged helix DNA-binding domain"/>
    <property type="match status" value="1"/>
</dbReference>
<proteinExistence type="predicted"/>
<dbReference type="Proteomes" id="UP001063228">
    <property type="component" value="Chromosome"/>
</dbReference>
<dbReference type="InterPro" id="IPR001789">
    <property type="entry name" value="Sig_transdc_resp-reg_receiver"/>
</dbReference>
<organism evidence="6 7">
    <name type="scientific">Pseudomonas phytophila</name>
    <dbReference type="NCBI Taxonomy" id="2867264"/>
    <lineage>
        <taxon>Bacteria</taxon>
        <taxon>Pseudomonadati</taxon>
        <taxon>Pseudomonadota</taxon>
        <taxon>Gammaproteobacteria</taxon>
        <taxon>Pseudomonadales</taxon>
        <taxon>Pseudomonadaceae</taxon>
        <taxon>Pseudomonas</taxon>
    </lineage>
</organism>